<gene>
    <name evidence="2" type="ORF">KQI82_15370</name>
</gene>
<proteinExistence type="predicted"/>
<reference evidence="2 3" key="1">
    <citation type="submission" date="2021-06" db="EMBL/GenBank/DDBJ databases">
        <authorList>
            <person name="Sun Q."/>
            <person name="Li D."/>
        </authorList>
    </citation>
    <scope>NUCLEOTIDE SEQUENCE [LARGE SCALE GENOMIC DNA]</scope>
    <source>
        <strain evidence="2 3">MSJ-2</strain>
    </source>
</reference>
<accession>A0ABS6FDC0</accession>
<evidence type="ECO:0000313" key="2">
    <source>
        <dbReference type="EMBL" id="MBU5628289.1"/>
    </source>
</evidence>
<feature type="domain" description="YqzN/YkzM" evidence="1">
    <location>
        <begin position="14"/>
        <end position="60"/>
    </location>
</feature>
<dbReference type="Proteomes" id="UP000787672">
    <property type="component" value="Unassembled WGS sequence"/>
</dbReference>
<name>A0ABS6FDC0_9FIRM</name>
<organism evidence="2 3">
    <name type="scientific">Dysosmobacter acutus</name>
    <dbReference type="NCBI Taxonomy" id="2841504"/>
    <lineage>
        <taxon>Bacteria</taxon>
        <taxon>Bacillati</taxon>
        <taxon>Bacillota</taxon>
        <taxon>Clostridia</taxon>
        <taxon>Eubacteriales</taxon>
        <taxon>Oscillospiraceae</taxon>
        <taxon>Dysosmobacter</taxon>
    </lineage>
</organism>
<dbReference type="RefSeq" id="WP_216633551.1">
    <property type="nucleotide sequence ID" value="NZ_JAHLQN010000001.1"/>
</dbReference>
<dbReference type="InterPro" id="IPR058869">
    <property type="entry name" value="YqzN_YkzM"/>
</dbReference>
<evidence type="ECO:0000313" key="3">
    <source>
        <dbReference type="Proteomes" id="UP000787672"/>
    </source>
</evidence>
<evidence type="ECO:0000259" key="1">
    <source>
        <dbReference type="Pfam" id="PF26160"/>
    </source>
</evidence>
<keyword evidence="3" id="KW-1185">Reference proteome</keyword>
<protein>
    <recommendedName>
        <fullName evidence="1">YqzN/YkzM domain-containing protein</fullName>
    </recommendedName>
</protein>
<dbReference type="EMBL" id="JAHLQN010000001">
    <property type="protein sequence ID" value="MBU5628289.1"/>
    <property type="molecule type" value="Genomic_DNA"/>
</dbReference>
<dbReference type="Pfam" id="PF26160">
    <property type="entry name" value="YqzN_YkzM"/>
    <property type="match status" value="1"/>
</dbReference>
<comment type="caution">
    <text evidence="2">The sequence shown here is derived from an EMBL/GenBank/DDBJ whole genome shotgun (WGS) entry which is preliminary data.</text>
</comment>
<sequence>MAQKKKTVAVDQEAPVFTKEQMVKSKTLGVPRDAVAAILKDGQTYTREEAVRLVTDFLERSV</sequence>